<organism evidence="5 6">
    <name type="scientific">Candidatus Sulfuritelmatomonas gaucii</name>
    <dbReference type="NCBI Taxonomy" id="2043161"/>
    <lineage>
        <taxon>Bacteria</taxon>
        <taxon>Pseudomonadati</taxon>
        <taxon>Acidobacteriota</taxon>
        <taxon>Terriglobia</taxon>
        <taxon>Terriglobales</taxon>
        <taxon>Acidobacteriaceae</taxon>
        <taxon>Candidatus Sulfuritelmatomonas</taxon>
    </lineage>
</organism>
<accession>A0A2N9M3W9</accession>
<dbReference type="NCBIfam" id="TIGR02772">
    <property type="entry name" value="Ku_bact"/>
    <property type="match status" value="1"/>
</dbReference>
<comment type="function">
    <text evidence="2">With LigD forms a non-homologous end joining (NHEJ) DNA repair enzyme, which repairs dsDNA breaks with reduced fidelity. Binds linear dsDNA with 5'- and 3'- overhangs but not closed circular dsDNA nor ssDNA. Recruits and stimulates the ligase activity of LigD.</text>
</comment>
<dbReference type="SUPFAM" id="SSF100939">
    <property type="entry name" value="SPOC domain-like"/>
    <property type="match status" value="1"/>
</dbReference>
<evidence type="ECO:0000313" key="5">
    <source>
        <dbReference type="EMBL" id="SPE30161.1"/>
    </source>
</evidence>
<sequence>MARPYWTGNVQISLVSFGVGLYVATESKSQISFHQISRRTGERIRHQKVLESAAENNEATTAVDKDEIVKGYEYSKGQYVIVEPSELDNLRVPSKHTIAVSQFVDLSDLNPEYVEKPYFVIPENDSQAESFNVIRAALAKTGKAAIGKVAFSGRENIIAIVPAGNDDRGMMAYTLRYQSELRNQHDYFRDIKATAIDADSLQLAETLIGRMSAKLDLSKFQDGYEEAVKALVEAKVNNLPIPAEEAPKPQQGRVINLMDALRKSVGAEGRLGKKPPKSEKEPQTRKFGLVKGQNRAASKRKTA</sequence>
<evidence type="ECO:0000313" key="6">
    <source>
        <dbReference type="Proteomes" id="UP000239735"/>
    </source>
</evidence>
<dbReference type="GO" id="GO:0003690">
    <property type="term" value="F:double-stranded DNA binding"/>
    <property type="evidence" value="ECO:0007669"/>
    <property type="project" value="UniProtKB-UniRule"/>
</dbReference>
<name>A0A2N9M3W9_9BACT</name>
<keyword evidence="1 2" id="KW-0238">DNA-binding</keyword>
<dbReference type="HAMAP" id="MF_01875">
    <property type="entry name" value="Prokaryotic_Ku"/>
    <property type="match status" value="1"/>
</dbReference>
<dbReference type="EMBL" id="OKRB01000137">
    <property type="protein sequence ID" value="SPE30161.1"/>
    <property type="molecule type" value="Genomic_DNA"/>
</dbReference>
<dbReference type="PANTHER" id="PTHR41251">
    <property type="entry name" value="NON-HOMOLOGOUS END JOINING PROTEIN KU"/>
    <property type="match status" value="1"/>
</dbReference>
<evidence type="ECO:0000256" key="3">
    <source>
        <dbReference type="SAM" id="MobiDB-lite"/>
    </source>
</evidence>
<dbReference type="InterPro" id="IPR016194">
    <property type="entry name" value="SPOC-like_C_dom_sf"/>
</dbReference>
<dbReference type="InterPro" id="IPR009187">
    <property type="entry name" value="Prok_Ku"/>
</dbReference>
<dbReference type="GO" id="GO:0006310">
    <property type="term" value="P:DNA recombination"/>
    <property type="evidence" value="ECO:0007669"/>
    <property type="project" value="UniProtKB-KW"/>
</dbReference>
<dbReference type="Pfam" id="PF02735">
    <property type="entry name" value="Ku"/>
    <property type="match status" value="1"/>
</dbReference>
<reference evidence="6" key="1">
    <citation type="submission" date="2018-02" db="EMBL/GenBank/DDBJ databases">
        <authorList>
            <person name="Hausmann B."/>
        </authorList>
    </citation>
    <scope>NUCLEOTIDE SEQUENCE [LARGE SCALE GENOMIC DNA]</scope>
    <source>
        <strain evidence="6">Peat soil MAG SbA5</strain>
    </source>
</reference>
<evidence type="ECO:0000256" key="2">
    <source>
        <dbReference type="HAMAP-Rule" id="MF_01875"/>
    </source>
</evidence>
<feature type="region of interest" description="Disordered" evidence="3">
    <location>
        <begin position="265"/>
        <end position="303"/>
    </location>
</feature>
<comment type="subunit">
    <text evidence="2">Homodimer. Interacts with LigD.</text>
</comment>
<dbReference type="SMART" id="SM00559">
    <property type="entry name" value="Ku78"/>
    <property type="match status" value="1"/>
</dbReference>
<keyword evidence="2" id="KW-0233">DNA recombination</keyword>
<evidence type="ECO:0000256" key="1">
    <source>
        <dbReference type="ARBA" id="ARBA00023125"/>
    </source>
</evidence>
<keyword evidence="2" id="KW-0227">DNA damage</keyword>
<dbReference type="InterPro" id="IPR006164">
    <property type="entry name" value="DNA_bd_Ku70/Ku80"/>
</dbReference>
<protein>
    <recommendedName>
        <fullName evidence="2">Non-homologous end joining protein Ku</fullName>
    </recommendedName>
</protein>
<dbReference type="GO" id="GO:0006303">
    <property type="term" value="P:double-strand break repair via nonhomologous end joining"/>
    <property type="evidence" value="ECO:0007669"/>
    <property type="project" value="UniProtKB-UniRule"/>
</dbReference>
<dbReference type="OrthoDB" id="9795084at2"/>
<evidence type="ECO:0000259" key="4">
    <source>
        <dbReference type="SMART" id="SM00559"/>
    </source>
</evidence>
<comment type="similarity">
    <text evidence="2">Belongs to the prokaryotic Ku family.</text>
</comment>
<gene>
    <name evidence="2 5" type="primary">ku</name>
    <name evidence="5" type="ORF">SBA5_760003</name>
</gene>
<dbReference type="PANTHER" id="PTHR41251:SF1">
    <property type="entry name" value="NON-HOMOLOGOUS END JOINING PROTEIN KU"/>
    <property type="match status" value="1"/>
</dbReference>
<dbReference type="Gene3D" id="2.40.290.10">
    <property type="match status" value="1"/>
</dbReference>
<keyword evidence="2" id="KW-0234">DNA repair</keyword>
<dbReference type="Proteomes" id="UP000239735">
    <property type="component" value="Unassembled WGS sequence"/>
</dbReference>
<proteinExistence type="inferred from homology"/>
<dbReference type="AlphaFoldDB" id="A0A2N9M3W9"/>
<dbReference type="PIRSF" id="PIRSF006493">
    <property type="entry name" value="Prok_Ku"/>
    <property type="match status" value="1"/>
</dbReference>
<feature type="domain" description="Ku" evidence="4">
    <location>
        <begin position="60"/>
        <end position="193"/>
    </location>
</feature>